<dbReference type="InterPro" id="IPR014729">
    <property type="entry name" value="Rossmann-like_a/b/a_fold"/>
</dbReference>
<dbReference type="SUPFAM" id="SSF52374">
    <property type="entry name" value="Nucleotidylyl transferase"/>
    <property type="match status" value="1"/>
</dbReference>
<keyword evidence="6 15" id="KW-0808">Transferase</keyword>
<keyword evidence="5 15" id="KW-0288">FMN</keyword>
<evidence type="ECO:0000313" key="17">
    <source>
        <dbReference type="EMBL" id="BBB14826.1"/>
    </source>
</evidence>
<dbReference type="NCBIfam" id="TIGR00083">
    <property type="entry name" value="ribF"/>
    <property type="match status" value="1"/>
</dbReference>
<comment type="catalytic activity">
    <reaction evidence="13 15">
        <text>riboflavin + ATP = FMN + ADP + H(+)</text>
        <dbReference type="Rhea" id="RHEA:14357"/>
        <dbReference type="ChEBI" id="CHEBI:15378"/>
        <dbReference type="ChEBI" id="CHEBI:30616"/>
        <dbReference type="ChEBI" id="CHEBI:57986"/>
        <dbReference type="ChEBI" id="CHEBI:58210"/>
        <dbReference type="ChEBI" id="CHEBI:456216"/>
        <dbReference type="EC" id="2.7.1.26"/>
    </reaction>
</comment>
<dbReference type="InterPro" id="IPR023465">
    <property type="entry name" value="Riboflavin_kinase_dom_sf"/>
</dbReference>
<organism evidence="17 18">
    <name type="scientific">Candidatus Rickettsiella viridis</name>
    <dbReference type="NCBI Taxonomy" id="676208"/>
    <lineage>
        <taxon>Bacteria</taxon>
        <taxon>Pseudomonadati</taxon>
        <taxon>Pseudomonadota</taxon>
        <taxon>Gammaproteobacteria</taxon>
        <taxon>Legionellales</taxon>
        <taxon>Coxiellaceae</taxon>
        <taxon>Rickettsiella</taxon>
    </lineage>
</organism>
<evidence type="ECO:0000256" key="5">
    <source>
        <dbReference type="ARBA" id="ARBA00022643"/>
    </source>
</evidence>
<dbReference type="GO" id="GO:0009231">
    <property type="term" value="P:riboflavin biosynthetic process"/>
    <property type="evidence" value="ECO:0007669"/>
    <property type="project" value="InterPro"/>
</dbReference>
<dbReference type="InterPro" id="IPR023468">
    <property type="entry name" value="Riboflavin_kinase"/>
</dbReference>
<evidence type="ECO:0000256" key="7">
    <source>
        <dbReference type="ARBA" id="ARBA00022695"/>
    </source>
</evidence>
<dbReference type="RefSeq" id="WP_232019587.1">
    <property type="nucleotide sequence ID" value="NZ_AP018005.1"/>
</dbReference>
<accession>A0A2Z5UT98</accession>
<evidence type="ECO:0000256" key="9">
    <source>
        <dbReference type="ARBA" id="ARBA00022777"/>
    </source>
</evidence>
<dbReference type="Gene3D" id="3.40.50.620">
    <property type="entry name" value="HUPs"/>
    <property type="match status" value="1"/>
</dbReference>
<dbReference type="EMBL" id="AP018005">
    <property type="protein sequence ID" value="BBB14826.1"/>
    <property type="molecule type" value="Genomic_DNA"/>
</dbReference>
<dbReference type="PIRSF" id="PIRSF004491">
    <property type="entry name" value="FAD_Synth"/>
    <property type="match status" value="1"/>
</dbReference>
<dbReference type="GO" id="GO:0008531">
    <property type="term" value="F:riboflavin kinase activity"/>
    <property type="evidence" value="ECO:0007669"/>
    <property type="project" value="UniProtKB-UniRule"/>
</dbReference>
<comment type="catalytic activity">
    <reaction evidence="14 15">
        <text>FMN + ATP + H(+) = FAD + diphosphate</text>
        <dbReference type="Rhea" id="RHEA:17237"/>
        <dbReference type="ChEBI" id="CHEBI:15378"/>
        <dbReference type="ChEBI" id="CHEBI:30616"/>
        <dbReference type="ChEBI" id="CHEBI:33019"/>
        <dbReference type="ChEBI" id="CHEBI:57692"/>
        <dbReference type="ChEBI" id="CHEBI:58210"/>
        <dbReference type="EC" id="2.7.7.2"/>
    </reaction>
</comment>
<dbReference type="UniPathway" id="UPA00277">
    <property type="reaction ID" value="UER00407"/>
</dbReference>
<dbReference type="NCBIfam" id="NF004162">
    <property type="entry name" value="PRK05627.1-5"/>
    <property type="match status" value="1"/>
</dbReference>
<proteinExistence type="inferred from homology"/>
<dbReference type="SMART" id="SM00904">
    <property type="entry name" value="Flavokinase"/>
    <property type="match status" value="1"/>
</dbReference>
<evidence type="ECO:0000259" key="16">
    <source>
        <dbReference type="SMART" id="SM00904"/>
    </source>
</evidence>
<dbReference type="EC" id="2.7.1.26" evidence="15"/>
<dbReference type="Pfam" id="PF06574">
    <property type="entry name" value="FAD_syn"/>
    <property type="match status" value="1"/>
</dbReference>
<dbReference type="InterPro" id="IPR015865">
    <property type="entry name" value="Riboflavin_kinase_bac/euk"/>
</dbReference>
<evidence type="ECO:0000256" key="10">
    <source>
        <dbReference type="ARBA" id="ARBA00022827"/>
    </source>
</evidence>
<comment type="pathway">
    <text evidence="2 15">Cofactor biosynthesis; FAD biosynthesis; FAD from FMN: step 1/1.</text>
</comment>
<keyword evidence="9 15" id="KW-0418">Kinase</keyword>
<evidence type="ECO:0000256" key="2">
    <source>
        <dbReference type="ARBA" id="ARBA00004726"/>
    </source>
</evidence>
<dbReference type="AlphaFoldDB" id="A0A2Z5UT98"/>
<feature type="domain" description="Riboflavin kinase" evidence="16">
    <location>
        <begin position="225"/>
        <end position="349"/>
    </location>
</feature>
<keyword evidence="4 15" id="KW-0285">Flavoprotein</keyword>
<evidence type="ECO:0000256" key="4">
    <source>
        <dbReference type="ARBA" id="ARBA00022630"/>
    </source>
</evidence>
<keyword evidence="10 15" id="KW-0274">FAD</keyword>
<keyword evidence="12" id="KW-0511">Multifunctional enzyme</keyword>
<evidence type="ECO:0000256" key="12">
    <source>
        <dbReference type="ARBA" id="ARBA00023268"/>
    </source>
</evidence>
<dbReference type="InterPro" id="IPR015864">
    <property type="entry name" value="FAD_synthase"/>
</dbReference>
<comment type="pathway">
    <text evidence="3 15">Cofactor biosynthesis; FMN biosynthesis; FMN from riboflavin (ATP route): step 1/1.</text>
</comment>
<keyword evidence="18" id="KW-1185">Reference proteome</keyword>
<dbReference type="GO" id="GO:0005524">
    <property type="term" value="F:ATP binding"/>
    <property type="evidence" value="ECO:0007669"/>
    <property type="project" value="UniProtKB-UniRule"/>
</dbReference>
<dbReference type="NCBIfam" id="NF004160">
    <property type="entry name" value="PRK05627.1-3"/>
    <property type="match status" value="1"/>
</dbReference>
<dbReference type="UniPathway" id="UPA00276">
    <property type="reaction ID" value="UER00406"/>
</dbReference>
<protein>
    <recommendedName>
        <fullName evidence="15">Riboflavin biosynthesis protein</fullName>
    </recommendedName>
    <domain>
        <recommendedName>
            <fullName evidence="15">Riboflavin kinase</fullName>
            <ecNumber evidence="15">2.7.1.26</ecNumber>
        </recommendedName>
        <alternativeName>
            <fullName evidence="15">Flavokinase</fullName>
        </alternativeName>
    </domain>
    <domain>
        <recommendedName>
            <fullName evidence="15">FMN adenylyltransferase</fullName>
            <ecNumber evidence="15">2.7.7.2</ecNumber>
        </recommendedName>
        <alternativeName>
            <fullName evidence="15">FAD pyrophosphorylase</fullName>
        </alternativeName>
        <alternativeName>
            <fullName evidence="15">FAD synthase</fullName>
        </alternativeName>
    </domain>
</protein>
<dbReference type="GO" id="GO:0003919">
    <property type="term" value="F:FMN adenylyltransferase activity"/>
    <property type="evidence" value="ECO:0007669"/>
    <property type="project" value="UniProtKB-UniRule"/>
</dbReference>
<dbReference type="KEGG" id="rvi:RVIR1_03030"/>
<comment type="function">
    <text evidence="1">Catalyzes the phosphorylation of riboflavin to FMN followed by the adenylation of FMN to FAD.</text>
</comment>
<dbReference type="Gene3D" id="2.40.30.30">
    <property type="entry name" value="Riboflavin kinase-like"/>
    <property type="match status" value="1"/>
</dbReference>
<dbReference type="PANTHER" id="PTHR22749:SF6">
    <property type="entry name" value="RIBOFLAVIN KINASE"/>
    <property type="match status" value="1"/>
</dbReference>
<evidence type="ECO:0000256" key="6">
    <source>
        <dbReference type="ARBA" id="ARBA00022679"/>
    </source>
</evidence>
<dbReference type="Pfam" id="PF01687">
    <property type="entry name" value="Flavokinase"/>
    <property type="match status" value="1"/>
</dbReference>
<dbReference type="EC" id="2.7.7.2" evidence="15"/>
<evidence type="ECO:0000256" key="1">
    <source>
        <dbReference type="ARBA" id="ARBA00002121"/>
    </source>
</evidence>
<reference evidence="17 18" key="1">
    <citation type="submission" date="2017-03" db="EMBL/GenBank/DDBJ databases">
        <title>The genome sequence of Candidatus Rickettsiella viridis.</title>
        <authorList>
            <person name="Nikoh N."/>
            <person name="Tsuchida T."/>
            <person name="Yamaguchi K."/>
            <person name="Maeda T."/>
            <person name="Shigenobu S."/>
            <person name="Fukatsu T."/>
        </authorList>
    </citation>
    <scope>NUCLEOTIDE SEQUENCE [LARGE SCALE GENOMIC DNA]</scope>
    <source>
        <strain evidence="17 18">Ap-RA04</strain>
    </source>
</reference>
<evidence type="ECO:0000313" key="18">
    <source>
        <dbReference type="Proteomes" id="UP000282483"/>
    </source>
</evidence>
<keyword evidence="11 15" id="KW-0067">ATP-binding</keyword>
<dbReference type="FunFam" id="3.40.50.620:FF:000021">
    <property type="entry name" value="Riboflavin biosynthesis protein"/>
    <property type="match status" value="1"/>
</dbReference>
<dbReference type="InterPro" id="IPR002606">
    <property type="entry name" value="Riboflavin_kinase_bac"/>
</dbReference>
<evidence type="ECO:0000256" key="14">
    <source>
        <dbReference type="ARBA" id="ARBA00049494"/>
    </source>
</evidence>
<keyword evidence="8 15" id="KW-0547">Nucleotide-binding</keyword>
<dbReference type="NCBIfam" id="NF004163">
    <property type="entry name" value="PRK05627.1-6"/>
    <property type="match status" value="1"/>
</dbReference>
<dbReference type="Proteomes" id="UP000282483">
    <property type="component" value="Chromosome"/>
</dbReference>
<evidence type="ECO:0000256" key="13">
    <source>
        <dbReference type="ARBA" id="ARBA00047880"/>
    </source>
</evidence>
<evidence type="ECO:0000256" key="8">
    <source>
        <dbReference type="ARBA" id="ARBA00022741"/>
    </source>
</evidence>
<evidence type="ECO:0000256" key="3">
    <source>
        <dbReference type="ARBA" id="ARBA00005201"/>
    </source>
</evidence>
<dbReference type="PANTHER" id="PTHR22749">
    <property type="entry name" value="RIBOFLAVIN KINASE/FMN ADENYLYLTRANSFERASE"/>
    <property type="match status" value="1"/>
</dbReference>
<dbReference type="NCBIfam" id="NF004159">
    <property type="entry name" value="PRK05627.1-2"/>
    <property type="match status" value="1"/>
</dbReference>
<sequence length="353" mass="39709">MTELIFGLHHLKAKHLARVDSQQLDFRQGAAKMSNRSVCRIHEDCELSGNAAENSSAKSILTIGNFDGVHQGHKVIIRALQQQAKLLHLPSCVMLFEPHPQEFFLQEKASARLMRLREKIKILKDLSVDRIVCLRFNKHLAGMSAETFVKEILVAKLGVRSLIVGDDFRFGKGRQGDFASLKKLGRQYGFEVHATPTVLFEGERIGSSRVRNALKEGDFSLAKQLLTRPFTLSGRVIQGDQRGRLLGFATANIALHRLVLPVSGVFMVRVHGLGEKPFNAVANCGRRPTVNGLKDLLEIHLLDFNTDIYGVCLEIEFLKKIREEKKFSSLEELKQQIEADVKWAKEVFKALYG</sequence>
<gene>
    <name evidence="17" type="primary">ribF</name>
    <name evidence="17" type="ORF">RVIR1_03030</name>
</gene>
<dbReference type="GO" id="GO:0009398">
    <property type="term" value="P:FMN biosynthetic process"/>
    <property type="evidence" value="ECO:0007669"/>
    <property type="project" value="UniProtKB-UniRule"/>
</dbReference>
<keyword evidence="7 15" id="KW-0548">Nucleotidyltransferase</keyword>
<evidence type="ECO:0000256" key="11">
    <source>
        <dbReference type="ARBA" id="ARBA00022840"/>
    </source>
</evidence>
<name>A0A2Z5UT98_9COXI</name>
<comment type="similarity">
    <text evidence="15">Belongs to the ribF family.</text>
</comment>
<dbReference type="CDD" id="cd02064">
    <property type="entry name" value="FAD_synthetase_N"/>
    <property type="match status" value="1"/>
</dbReference>
<dbReference type="GO" id="GO:0006747">
    <property type="term" value="P:FAD biosynthetic process"/>
    <property type="evidence" value="ECO:0007669"/>
    <property type="project" value="UniProtKB-UniRule"/>
</dbReference>
<dbReference type="SUPFAM" id="SSF82114">
    <property type="entry name" value="Riboflavin kinase-like"/>
    <property type="match status" value="1"/>
</dbReference>
<evidence type="ECO:0000256" key="15">
    <source>
        <dbReference type="PIRNR" id="PIRNR004491"/>
    </source>
</evidence>